<accession>A0AA35LDC5</accession>
<organism evidence="2 3">
    <name type="scientific">Podarcis lilfordi</name>
    <name type="common">Lilford's wall lizard</name>
    <dbReference type="NCBI Taxonomy" id="74358"/>
    <lineage>
        <taxon>Eukaryota</taxon>
        <taxon>Metazoa</taxon>
        <taxon>Chordata</taxon>
        <taxon>Craniata</taxon>
        <taxon>Vertebrata</taxon>
        <taxon>Euteleostomi</taxon>
        <taxon>Lepidosauria</taxon>
        <taxon>Squamata</taxon>
        <taxon>Bifurcata</taxon>
        <taxon>Unidentata</taxon>
        <taxon>Episquamata</taxon>
        <taxon>Laterata</taxon>
        <taxon>Lacertibaenia</taxon>
        <taxon>Lacertidae</taxon>
        <taxon>Podarcis</taxon>
    </lineage>
</organism>
<keyword evidence="3" id="KW-1185">Reference proteome</keyword>
<protein>
    <submittedName>
        <fullName evidence="2">Uncharacterized protein</fullName>
    </submittedName>
</protein>
<dbReference type="EMBL" id="OX395140">
    <property type="protein sequence ID" value="CAI5793848.1"/>
    <property type="molecule type" value="Genomic_DNA"/>
</dbReference>
<feature type="region of interest" description="Disordered" evidence="1">
    <location>
        <begin position="1"/>
        <end position="27"/>
    </location>
</feature>
<reference evidence="2" key="1">
    <citation type="submission" date="2022-12" db="EMBL/GenBank/DDBJ databases">
        <authorList>
            <person name="Alioto T."/>
            <person name="Alioto T."/>
            <person name="Gomez Garrido J."/>
        </authorList>
    </citation>
    <scope>NUCLEOTIDE SEQUENCE</scope>
</reference>
<evidence type="ECO:0000256" key="1">
    <source>
        <dbReference type="SAM" id="MobiDB-lite"/>
    </source>
</evidence>
<evidence type="ECO:0000313" key="2">
    <source>
        <dbReference type="EMBL" id="CAI5793848.1"/>
    </source>
</evidence>
<dbReference type="Proteomes" id="UP001178461">
    <property type="component" value="Chromosome Z"/>
</dbReference>
<proteinExistence type="predicted"/>
<dbReference type="AlphaFoldDB" id="A0AA35LDC5"/>
<gene>
    <name evidence="2" type="ORF">PODLI_1B018472</name>
</gene>
<evidence type="ECO:0000313" key="3">
    <source>
        <dbReference type="Proteomes" id="UP001178461"/>
    </source>
</evidence>
<sequence length="56" mass="6047">METNIQPQEPRPETPMPSPTGVSVDSEESTWYMGLCPSQAGLPLKKQNGGPVTLPH</sequence>
<name>A0AA35LDC5_9SAUR</name>